<dbReference type="OrthoDB" id="5575592at2759"/>
<keyword evidence="3" id="KW-1185">Reference proteome</keyword>
<feature type="transmembrane region" description="Helical" evidence="1">
    <location>
        <begin position="142"/>
        <end position="162"/>
    </location>
</feature>
<evidence type="ECO:0000313" key="2">
    <source>
        <dbReference type="EMBL" id="KAJ2781471.1"/>
    </source>
</evidence>
<evidence type="ECO:0000313" key="3">
    <source>
        <dbReference type="Proteomes" id="UP001140217"/>
    </source>
</evidence>
<dbReference type="Proteomes" id="UP001140217">
    <property type="component" value="Unassembled WGS sequence"/>
</dbReference>
<feature type="transmembrane region" description="Helical" evidence="1">
    <location>
        <begin position="64"/>
        <end position="85"/>
    </location>
</feature>
<accession>A0A9W8LH51</accession>
<keyword evidence="1" id="KW-1133">Transmembrane helix</keyword>
<keyword evidence="1" id="KW-0472">Membrane</keyword>
<feature type="transmembrane region" description="Helical" evidence="1">
    <location>
        <begin position="31"/>
        <end position="52"/>
    </location>
</feature>
<protein>
    <submittedName>
        <fullName evidence="2">Uncharacterized protein</fullName>
    </submittedName>
</protein>
<reference evidence="2" key="1">
    <citation type="submission" date="2022-07" db="EMBL/GenBank/DDBJ databases">
        <title>Phylogenomic reconstructions and comparative analyses of Kickxellomycotina fungi.</title>
        <authorList>
            <person name="Reynolds N.K."/>
            <person name="Stajich J.E."/>
            <person name="Barry K."/>
            <person name="Grigoriev I.V."/>
            <person name="Crous P."/>
            <person name="Smith M.E."/>
        </authorList>
    </citation>
    <scope>NUCLEOTIDE SEQUENCE</scope>
    <source>
        <strain evidence="2">NBRC 105414</strain>
    </source>
</reference>
<keyword evidence="1" id="KW-0812">Transmembrane</keyword>
<feature type="transmembrane region" description="Helical" evidence="1">
    <location>
        <begin position="217"/>
        <end position="238"/>
    </location>
</feature>
<organism evidence="2 3">
    <name type="scientific">Coemansia javaensis</name>
    <dbReference type="NCBI Taxonomy" id="2761396"/>
    <lineage>
        <taxon>Eukaryota</taxon>
        <taxon>Fungi</taxon>
        <taxon>Fungi incertae sedis</taxon>
        <taxon>Zoopagomycota</taxon>
        <taxon>Kickxellomycotina</taxon>
        <taxon>Kickxellomycetes</taxon>
        <taxon>Kickxellales</taxon>
        <taxon>Kickxellaceae</taxon>
        <taxon>Coemansia</taxon>
    </lineage>
</organism>
<gene>
    <name evidence="2" type="ORF">H4R18_002845</name>
</gene>
<feature type="transmembrane region" description="Helical" evidence="1">
    <location>
        <begin position="250"/>
        <end position="269"/>
    </location>
</feature>
<dbReference type="AlphaFoldDB" id="A0A9W8LH51"/>
<comment type="caution">
    <text evidence="2">The sequence shown here is derived from an EMBL/GenBank/DDBJ whole genome shotgun (WGS) entry which is preliminary data.</text>
</comment>
<feature type="transmembrane region" description="Helical" evidence="1">
    <location>
        <begin position="105"/>
        <end position="130"/>
    </location>
</feature>
<feature type="transmembrane region" description="Helical" evidence="1">
    <location>
        <begin position="182"/>
        <end position="205"/>
    </location>
</feature>
<name>A0A9W8LH51_9FUNG</name>
<sequence>MSFAFTEQEAARVRLARLIGITLDPIGRGDLALIVVLSTIYLFNFCSVGFLICNRNYPPLKSKYPFLMSACVLAMFLWFLGDLVLKSHVHVRGPVLSNCMLFCVWMRVVFGCYMVSVLISIRSYALFCIFCKSRAYRGKRMVFSSGAVVLVAVVFVVVTYALPRSHIIQYVPLLEMCNMSHTYRAVTQGLLWFTWVVNAVINFRLRNITSSFNESREMLVACVCVFVILTFNTTLLYVDPHYPTRAGLRIAETLLSHALPNFLWWFIMFKSMYSCAFNRTEYLEVWKGKLLRDGLQKQYRISRADPFSVTMVSVQSNLGKMVTIPRAMVTDHDGFDAHMSFSDRSVDNMRAGGADTQAGEGPSCPPWRISISHPRCAGALSSEEQLDAADAHLLFSPHDADGQPPARMEGSSTTSTVNVHTAASFSCYNFPVPPKP</sequence>
<evidence type="ECO:0000256" key="1">
    <source>
        <dbReference type="SAM" id="Phobius"/>
    </source>
</evidence>
<proteinExistence type="predicted"/>
<dbReference type="EMBL" id="JANBUL010000103">
    <property type="protein sequence ID" value="KAJ2781471.1"/>
    <property type="molecule type" value="Genomic_DNA"/>
</dbReference>